<dbReference type="InterPro" id="IPR058792">
    <property type="entry name" value="Beta-barrel_RND_2"/>
</dbReference>
<name>A0A2K4X6Q1_PSEVC</name>
<dbReference type="Proteomes" id="UP000615003">
    <property type="component" value="Unassembled WGS sequence"/>
</dbReference>
<dbReference type="RefSeq" id="WP_104642096.1">
    <property type="nucleotide sequence ID" value="NZ_AQGW01000018.1"/>
</dbReference>
<dbReference type="PANTHER" id="PTHR30097:SF4">
    <property type="entry name" value="SLR6042 PROTEIN"/>
    <property type="match status" value="1"/>
</dbReference>
<protein>
    <submittedName>
        <fullName evidence="9">Cobalt-zinc-cadmium resistance protein CzcB</fullName>
    </submittedName>
    <submittedName>
        <fullName evidence="10">Hemolysin D</fullName>
    </submittedName>
</protein>
<evidence type="ECO:0000313" key="12">
    <source>
        <dbReference type="Proteomes" id="UP000615003"/>
    </source>
</evidence>
<evidence type="ECO:0000313" key="10">
    <source>
        <dbReference type="EMBL" id="SOU40008.1"/>
    </source>
</evidence>
<accession>A0A2K4X6Q1</accession>
<feature type="region of interest" description="Disordered" evidence="3">
    <location>
        <begin position="26"/>
        <end position="54"/>
    </location>
</feature>
<dbReference type="InterPro" id="IPR058625">
    <property type="entry name" value="MdtA-like_BSH"/>
</dbReference>
<dbReference type="Gene3D" id="2.40.420.20">
    <property type="match status" value="1"/>
</dbReference>
<keyword evidence="4" id="KW-0732">Signal</keyword>
<comment type="similarity">
    <text evidence="1">Belongs to the membrane fusion protein (MFP) (TC 8.A.1) family.</text>
</comment>
<evidence type="ECO:0000313" key="9">
    <source>
        <dbReference type="EMBL" id="MBE0382213.1"/>
    </source>
</evidence>
<keyword evidence="2" id="KW-0813">Transport</keyword>
<dbReference type="PANTHER" id="PTHR30097">
    <property type="entry name" value="CATION EFFLUX SYSTEM PROTEIN CUSB"/>
    <property type="match status" value="1"/>
</dbReference>
<dbReference type="InterPro" id="IPR058649">
    <property type="entry name" value="CzcB_C"/>
</dbReference>
<evidence type="ECO:0000256" key="3">
    <source>
        <dbReference type="SAM" id="MobiDB-lite"/>
    </source>
</evidence>
<dbReference type="InterPro" id="IPR058646">
    <property type="entry name" value="CzcB_N"/>
</dbReference>
<feature type="compositionally biased region" description="Basic and acidic residues" evidence="3">
    <location>
        <begin position="27"/>
        <end position="48"/>
    </location>
</feature>
<dbReference type="EMBL" id="LT965928">
    <property type="protein sequence ID" value="SOU40008.1"/>
    <property type="molecule type" value="Genomic_DNA"/>
</dbReference>
<sequence>MNKTLIALLITQLLTLPFLSSMAMASDDNHEESHGDSHEQGHKDEHTQKGPHGGFLLTNNTLNLELKLTQFAGNTELRIYGFNNNKAVDINQLDVTVNVQRLSEAPQLIRFKAENDYLVSTVSVNEPHSFKLDVMARYKGAEINYHYEQEEGRTTLSEKAVERAGIKTDIAKAGSVELTDTLFGVIAPTAQSTVEVMAPYTGLVNDIFVSIGQNVKKGEKLASITNRETLQNYTIKSPITGVITEQYLKRGELASSALMQIVNLETVWVELSAFPDNIEKLAIGQSATVYDLHHHLNAQGEVFYIAPMMSGGHIARARIELKNPDGHWRPGMHVNSDISTVKVDAAVRVKAIAIQEFNGKPSVFIKSGNVFEVRPVKLGAKNSEWVEVLEGLSPNSEYVTENSYVIKADILKSGASHSH</sequence>
<dbReference type="OrthoDB" id="9768185at2"/>
<dbReference type="Gene3D" id="2.40.50.100">
    <property type="match status" value="1"/>
</dbReference>
<evidence type="ECO:0000256" key="4">
    <source>
        <dbReference type="SAM" id="SignalP"/>
    </source>
</evidence>
<reference evidence="10 11" key="2">
    <citation type="submission" date="2017-11" db="EMBL/GenBank/DDBJ databases">
        <authorList>
            <person name="Han C.G."/>
        </authorList>
    </citation>
    <scope>NUCLEOTIDE SEQUENCE [LARGE SCALE GENOMIC DNA]</scope>
    <source>
        <strain evidence="11">ATCC 43555</strain>
        <strain evidence="10">ATCC43555</strain>
    </source>
</reference>
<dbReference type="Pfam" id="PF25954">
    <property type="entry name" value="Beta-barrel_RND_2"/>
    <property type="match status" value="1"/>
</dbReference>
<dbReference type="Pfam" id="PF25975">
    <property type="entry name" value="CzcB_C"/>
    <property type="match status" value="1"/>
</dbReference>
<evidence type="ECO:0000259" key="6">
    <source>
        <dbReference type="Pfam" id="PF25954"/>
    </source>
</evidence>
<dbReference type="Gene3D" id="2.40.30.170">
    <property type="match status" value="1"/>
</dbReference>
<dbReference type="AlphaFoldDB" id="A0A2K4X6Q1"/>
<feature type="signal peptide" evidence="4">
    <location>
        <begin position="1"/>
        <end position="25"/>
    </location>
</feature>
<feature type="domain" description="CusB-like beta-barrel" evidence="6">
    <location>
        <begin position="266"/>
        <end position="339"/>
    </location>
</feature>
<feature type="chain" id="PRO_5014431754" evidence="4">
    <location>
        <begin position="26"/>
        <end position="419"/>
    </location>
</feature>
<dbReference type="Proteomes" id="UP000238288">
    <property type="component" value="Chromosome PCAR9a"/>
</dbReference>
<dbReference type="Pfam" id="PF25917">
    <property type="entry name" value="BSH_RND"/>
    <property type="match status" value="1"/>
</dbReference>
<evidence type="ECO:0000259" key="8">
    <source>
        <dbReference type="Pfam" id="PF25975"/>
    </source>
</evidence>
<keyword evidence="12" id="KW-1185">Reference proteome</keyword>
<dbReference type="InterPro" id="IPR051909">
    <property type="entry name" value="MFP_Cation_Efflux"/>
</dbReference>
<dbReference type="Pfam" id="PF25971">
    <property type="entry name" value="CzcB_N"/>
    <property type="match status" value="1"/>
</dbReference>
<organism evidence="10 11">
    <name type="scientific">Pseudoalteromonas carrageenovora IAM 12662</name>
    <dbReference type="NCBI Taxonomy" id="1314868"/>
    <lineage>
        <taxon>Bacteria</taxon>
        <taxon>Pseudomonadati</taxon>
        <taxon>Pseudomonadota</taxon>
        <taxon>Gammaproteobacteria</taxon>
        <taxon>Alteromonadales</taxon>
        <taxon>Pseudoalteromonadaceae</taxon>
        <taxon>Pseudoalteromonas</taxon>
    </lineage>
</organism>
<evidence type="ECO:0000313" key="11">
    <source>
        <dbReference type="Proteomes" id="UP000238288"/>
    </source>
</evidence>
<feature type="domain" description="CzcB N-terminal" evidence="7">
    <location>
        <begin position="54"/>
        <end position="142"/>
    </location>
</feature>
<dbReference type="SUPFAM" id="SSF111369">
    <property type="entry name" value="HlyD-like secretion proteins"/>
    <property type="match status" value="1"/>
</dbReference>
<dbReference type="GeneID" id="93662651"/>
<evidence type="ECO:0000256" key="2">
    <source>
        <dbReference type="ARBA" id="ARBA00022448"/>
    </source>
</evidence>
<evidence type="ECO:0000259" key="5">
    <source>
        <dbReference type="Pfam" id="PF25917"/>
    </source>
</evidence>
<dbReference type="EMBL" id="AQGW01000018">
    <property type="protein sequence ID" value="MBE0382213.1"/>
    <property type="molecule type" value="Genomic_DNA"/>
</dbReference>
<proteinExistence type="inferred from homology"/>
<reference evidence="9 12" key="1">
    <citation type="submission" date="2015-06" db="EMBL/GenBank/DDBJ databases">
        <title>Genome sequence of Pseudoalteromonas carrageenovora.</title>
        <authorList>
            <person name="Xie B.-B."/>
            <person name="Rong J.-C."/>
            <person name="Qin Q.-L."/>
            <person name="Zhang Y.-Z."/>
        </authorList>
    </citation>
    <scope>NUCLEOTIDE SEQUENCE [LARGE SCALE GENOMIC DNA]</scope>
    <source>
        <strain evidence="9 12">IAM 12662</strain>
    </source>
</reference>
<gene>
    <name evidence="9" type="primary">czcB</name>
    <name evidence="10" type="ORF">PCAR9_A20437</name>
    <name evidence="9" type="ORF">PCARR_a0502</name>
</gene>
<evidence type="ECO:0000259" key="7">
    <source>
        <dbReference type="Pfam" id="PF25971"/>
    </source>
</evidence>
<evidence type="ECO:0000256" key="1">
    <source>
        <dbReference type="ARBA" id="ARBA00009477"/>
    </source>
</evidence>
<feature type="domain" description="Multidrug resistance protein MdtA-like barrel-sandwich hybrid" evidence="5">
    <location>
        <begin position="193"/>
        <end position="257"/>
    </location>
</feature>
<feature type="domain" description="CzcB-like C-terminal circularly permuted SH3-like" evidence="8">
    <location>
        <begin position="347"/>
        <end position="407"/>
    </location>
</feature>